<comment type="caution">
    <text evidence="6">The sequence shown here is derived from an EMBL/GenBank/DDBJ whole genome shotgun (WGS) entry which is preliminary data.</text>
</comment>
<keyword evidence="4" id="KW-0411">Iron-sulfur</keyword>
<dbReference type="Gene3D" id="3.20.20.70">
    <property type="entry name" value="Aldolase class I"/>
    <property type="match status" value="1"/>
</dbReference>
<dbReference type="EMBL" id="PRLB01000013">
    <property type="protein sequence ID" value="RAW53256.1"/>
    <property type="molecule type" value="Genomic_DNA"/>
</dbReference>
<accession>A0A329TX43</accession>
<gene>
    <name evidence="6" type="ORF">C4N26_11870</name>
</gene>
<keyword evidence="3" id="KW-0408">Iron</keyword>
<protein>
    <recommendedName>
        <fullName evidence="5">Radical SAM core domain-containing protein</fullName>
    </recommendedName>
</protein>
<evidence type="ECO:0000256" key="4">
    <source>
        <dbReference type="ARBA" id="ARBA00023014"/>
    </source>
</evidence>
<keyword evidence="2" id="KW-0479">Metal-binding</keyword>
<name>A0A329TX43_9FIRM</name>
<organism evidence="6 7">
    <name type="scientific">Faecalibacterium prausnitzii</name>
    <dbReference type="NCBI Taxonomy" id="853"/>
    <lineage>
        <taxon>Bacteria</taxon>
        <taxon>Bacillati</taxon>
        <taxon>Bacillota</taxon>
        <taxon>Clostridia</taxon>
        <taxon>Eubacteriales</taxon>
        <taxon>Oscillospiraceae</taxon>
        <taxon>Faecalibacterium</taxon>
    </lineage>
</organism>
<dbReference type="PANTHER" id="PTHR11228">
    <property type="entry name" value="RADICAL SAM DOMAIN PROTEIN"/>
    <property type="match status" value="1"/>
</dbReference>
<dbReference type="CDD" id="cd01335">
    <property type="entry name" value="Radical_SAM"/>
    <property type="match status" value="1"/>
</dbReference>
<dbReference type="InterPro" id="IPR006638">
    <property type="entry name" value="Elp3/MiaA/NifB-like_rSAM"/>
</dbReference>
<dbReference type="SUPFAM" id="SSF102114">
    <property type="entry name" value="Radical SAM enzymes"/>
    <property type="match status" value="1"/>
</dbReference>
<dbReference type="SFLD" id="SFLDG01067">
    <property type="entry name" value="SPASM/twitch_domain_containing"/>
    <property type="match status" value="1"/>
</dbReference>
<dbReference type="GO" id="GO:0046872">
    <property type="term" value="F:metal ion binding"/>
    <property type="evidence" value="ECO:0007669"/>
    <property type="project" value="UniProtKB-KW"/>
</dbReference>
<evidence type="ECO:0000256" key="3">
    <source>
        <dbReference type="ARBA" id="ARBA00023004"/>
    </source>
</evidence>
<dbReference type="InterPro" id="IPR013785">
    <property type="entry name" value="Aldolase_TIM"/>
</dbReference>
<sequence length="292" mass="33232">MAIIRYLHLGLTAACNLNCKHCFIKEKESKELSFEKAIAFIDVLEKQGLTHIYYTYGEPLLYHRLFEFSKNIRLKGIYQVLMTNGTQINYEVAQKIAASGINRVMISIDSSIEKKHDMNRGKQGSFGLAVQAIQLLKEQKVNVGIASTITKQNYLELAAIEKLAQENQIQYISFLACREQNRIACPLEKEYIDFVLNSIIENRQYAFHDLRLIPYIKSWYKNNRITERQCAAAISANSCCANQTLTLAPNGDIFTCDLIDHTPIGNVYNIDLNDFALSDLLRKTNMKGCSIV</sequence>
<dbReference type="InterPro" id="IPR058240">
    <property type="entry name" value="rSAM_sf"/>
</dbReference>
<proteinExistence type="predicted"/>
<evidence type="ECO:0000313" key="6">
    <source>
        <dbReference type="EMBL" id="RAW53256.1"/>
    </source>
</evidence>
<dbReference type="OrthoDB" id="9808591at2"/>
<dbReference type="SFLD" id="SFLDG01386">
    <property type="entry name" value="main_SPASM_domain-containing"/>
    <property type="match status" value="1"/>
</dbReference>
<evidence type="ECO:0000259" key="5">
    <source>
        <dbReference type="PROSITE" id="PS51918"/>
    </source>
</evidence>
<dbReference type="GO" id="GO:0003824">
    <property type="term" value="F:catalytic activity"/>
    <property type="evidence" value="ECO:0007669"/>
    <property type="project" value="InterPro"/>
</dbReference>
<dbReference type="Pfam" id="PF04055">
    <property type="entry name" value="Radical_SAM"/>
    <property type="match status" value="1"/>
</dbReference>
<dbReference type="SMART" id="SM00729">
    <property type="entry name" value="Elp3"/>
    <property type="match status" value="1"/>
</dbReference>
<dbReference type="Proteomes" id="UP000251144">
    <property type="component" value="Unassembled WGS sequence"/>
</dbReference>
<evidence type="ECO:0000256" key="1">
    <source>
        <dbReference type="ARBA" id="ARBA00022691"/>
    </source>
</evidence>
<dbReference type="InterPro" id="IPR050377">
    <property type="entry name" value="Radical_SAM_PqqE_MftC-like"/>
</dbReference>
<evidence type="ECO:0000313" key="7">
    <source>
        <dbReference type="Proteomes" id="UP000251144"/>
    </source>
</evidence>
<dbReference type="GO" id="GO:0051536">
    <property type="term" value="F:iron-sulfur cluster binding"/>
    <property type="evidence" value="ECO:0007669"/>
    <property type="project" value="UniProtKB-KW"/>
</dbReference>
<reference evidence="6 7" key="1">
    <citation type="submission" date="2018-02" db="EMBL/GenBank/DDBJ databases">
        <title>Complete genome sequencing of Faecalibacterium prausnitzii strains isolated from the human gut.</title>
        <authorList>
            <person name="Fitzgerald B.C."/>
            <person name="Shkoporov A.N."/>
            <person name="Ross P.R."/>
            <person name="Hill C."/>
        </authorList>
    </citation>
    <scope>NUCLEOTIDE SEQUENCE [LARGE SCALE GENOMIC DNA]</scope>
    <source>
        <strain evidence="6 7">APC942/32-1</strain>
    </source>
</reference>
<keyword evidence="1" id="KW-0949">S-adenosyl-L-methionine</keyword>
<dbReference type="InterPro" id="IPR007197">
    <property type="entry name" value="rSAM"/>
</dbReference>
<dbReference type="PANTHER" id="PTHR11228:SF7">
    <property type="entry name" value="PQQA PEPTIDE CYCLASE"/>
    <property type="match status" value="1"/>
</dbReference>
<dbReference type="AlphaFoldDB" id="A0A329TX43"/>
<dbReference type="PROSITE" id="PS51918">
    <property type="entry name" value="RADICAL_SAM"/>
    <property type="match status" value="1"/>
</dbReference>
<feature type="domain" description="Radical SAM core" evidence="5">
    <location>
        <begin position="1"/>
        <end position="209"/>
    </location>
</feature>
<evidence type="ECO:0000256" key="2">
    <source>
        <dbReference type="ARBA" id="ARBA00022723"/>
    </source>
</evidence>
<dbReference type="RefSeq" id="WP_158401520.1">
    <property type="nucleotide sequence ID" value="NZ_PRLB01000013.1"/>
</dbReference>
<dbReference type="SFLD" id="SFLDS00029">
    <property type="entry name" value="Radical_SAM"/>
    <property type="match status" value="1"/>
</dbReference>